<organism evidence="10 11">
    <name type="scientific">Bacillus coahuilensis p1.1.43</name>
    <dbReference type="NCBI Taxonomy" id="1150625"/>
    <lineage>
        <taxon>Bacteria</taxon>
        <taxon>Bacillati</taxon>
        <taxon>Bacillota</taxon>
        <taxon>Bacilli</taxon>
        <taxon>Bacillales</taxon>
        <taxon>Bacillaceae</taxon>
        <taxon>Bacillus</taxon>
    </lineage>
</organism>
<feature type="transmembrane region" description="Helical" evidence="8">
    <location>
        <begin position="145"/>
        <end position="169"/>
    </location>
</feature>
<keyword evidence="2" id="KW-1003">Cell membrane</keyword>
<accession>A0A147KC71</accession>
<evidence type="ECO:0000256" key="6">
    <source>
        <dbReference type="ARBA" id="ARBA00023136"/>
    </source>
</evidence>
<dbReference type="InterPro" id="IPR004563">
    <property type="entry name" value="Apolipo_AcylTrfase"/>
</dbReference>
<comment type="caution">
    <text evidence="10">The sequence shown here is derived from an EMBL/GenBank/DDBJ whole genome shotgun (WGS) entry which is preliminary data.</text>
</comment>
<evidence type="ECO:0000256" key="3">
    <source>
        <dbReference type="ARBA" id="ARBA00022679"/>
    </source>
</evidence>
<dbReference type="OrthoDB" id="9811121at2"/>
<proteinExistence type="predicted"/>
<name>A0A147KC71_9BACI</name>
<feature type="transmembrane region" description="Helical" evidence="8">
    <location>
        <begin position="24"/>
        <end position="41"/>
    </location>
</feature>
<keyword evidence="4 8" id="KW-0812">Transmembrane</keyword>
<keyword evidence="5 8" id="KW-1133">Transmembrane helix</keyword>
<evidence type="ECO:0000313" key="11">
    <source>
        <dbReference type="Proteomes" id="UP000074108"/>
    </source>
</evidence>
<keyword evidence="11" id="KW-1185">Reference proteome</keyword>
<dbReference type="Gene3D" id="3.60.110.10">
    <property type="entry name" value="Carbon-nitrogen hydrolase"/>
    <property type="match status" value="1"/>
</dbReference>
<protein>
    <recommendedName>
        <fullName evidence="9">CN hydrolase domain-containing protein</fullName>
    </recommendedName>
</protein>
<feature type="transmembrane region" description="Helical" evidence="8">
    <location>
        <begin position="461"/>
        <end position="479"/>
    </location>
</feature>
<feature type="transmembrane region" description="Helical" evidence="8">
    <location>
        <begin position="74"/>
        <end position="94"/>
    </location>
</feature>
<evidence type="ECO:0000256" key="4">
    <source>
        <dbReference type="ARBA" id="ARBA00022692"/>
    </source>
</evidence>
<feature type="domain" description="CN hydrolase" evidence="9">
    <location>
        <begin position="229"/>
        <end position="448"/>
    </location>
</feature>
<dbReference type="PATRIC" id="fig|1150625.3.peg.163"/>
<evidence type="ECO:0000259" key="9">
    <source>
        <dbReference type="PROSITE" id="PS50263"/>
    </source>
</evidence>
<evidence type="ECO:0000256" key="5">
    <source>
        <dbReference type="ARBA" id="ARBA00022989"/>
    </source>
</evidence>
<dbReference type="GO" id="GO:0016410">
    <property type="term" value="F:N-acyltransferase activity"/>
    <property type="evidence" value="ECO:0007669"/>
    <property type="project" value="InterPro"/>
</dbReference>
<dbReference type="InterPro" id="IPR045378">
    <property type="entry name" value="LNT_N"/>
</dbReference>
<evidence type="ECO:0000256" key="1">
    <source>
        <dbReference type="ARBA" id="ARBA00004651"/>
    </source>
</evidence>
<keyword evidence="3" id="KW-0808">Transferase</keyword>
<dbReference type="EMBL" id="LDYG01000002">
    <property type="protein sequence ID" value="KUP09200.1"/>
    <property type="molecule type" value="Genomic_DNA"/>
</dbReference>
<dbReference type="GO" id="GO:0005886">
    <property type="term" value="C:plasma membrane"/>
    <property type="evidence" value="ECO:0007669"/>
    <property type="project" value="UniProtKB-SubCell"/>
</dbReference>
<evidence type="ECO:0000313" key="10">
    <source>
        <dbReference type="EMBL" id="KUP09200.1"/>
    </source>
</evidence>
<dbReference type="Pfam" id="PF00795">
    <property type="entry name" value="CN_hydrolase"/>
    <property type="match status" value="1"/>
</dbReference>
<feature type="transmembrane region" description="Helical" evidence="8">
    <location>
        <begin position="181"/>
        <end position="199"/>
    </location>
</feature>
<evidence type="ECO:0000256" key="2">
    <source>
        <dbReference type="ARBA" id="ARBA00022475"/>
    </source>
</evidence>
<keyword evidence="7" id="KW-0012">Acyltransferase</keyword>
<dbReference type="AlphaFoldDB" id="A0A147KC71"/>
<feature type="transmembrane region" description="Helical" evidence="8">
    <location>
        <begin position="106"/>
        <end position="125"/>
    </location>
</feature>
<dbReference type="InterPro" id="IPR003010">
    <property type="entry name" value="C-N_Hydrolase"/>
</dbReference>
<dbReference type="PANTHER" id="PTHR38686:SF1">
    <property type="entry name" value="APOLIPOPROTEIN N-ACYLTRANSFERASE"/>
    <property type="match status" value="1"/>
</dbReference>
<dbReference type="PROSITE" id="PS50263">
    <property type="entry name" value="CN_HYDROLASE"/>
    <property type="match status" value="1"/>
</dbReference>
<comment type="subcellular location">
    <subcellularLocation>
        <location evidence="1">Cell membrane</location>
        <topology evidence="1">Multi-pass membrane protein</topology>
    </subcellularLocation>
</comment>
<gene>
    <name evidence="10" type="ORF">Q75_00785</name>
</gene>
<dbReference type="Proteomes" id="UP000074108">
    <property type="component" value="Unassembled WGS sequence"/>
</dbReference>
<dbReference type="CDD" id="cd07197">
    <property type="entry name" value="nitrilase"/>
    <property type="match status" value="1"/>
</dbReference>
<dbReference type="SUPFAM" id="SSF56317">
    <property type="entry name" value="Carbon-nitrogen hydrolase"/>
    <property type="match status" value="1"/>
</dbReference>
<dbReference type="Pfam" id="PF20154">
    <property type="entry name" value="LNT_N"/>
    <property type="match status" value="1"/>
</dbReference>
<dbReference type="PANTHER" id="PTHR38686">
    <property type="entry name" value="APOLIPOPROTEIN N-ACYLTRANSFERASE"/>
    <property type="match status" value="1"/>
</dbReference>
<dbReference type="GO" id="GO:0042158">
    <property type="term" value="P:lipoprotein biosynthetic process"/>
    <property type="evidence" value="ECO:0007669"/>
    <property type="project" value="InterPro"/>
</dbReference>
<dbReference type="InterPro" id="IPR036526">
    <property type="entry name" value="C-N_Hydrolase_sf"/>
</dbReference>
<keyword evidence="6 8" id="KW-0472">Membrane</keyword>
<sequence length="487" mass="53909">MKKYGSVGLLVLGGLLMVLSNGKFLLASAAWVFPVLFLFAIKEWNWKVVVVALGVVTAVSNQLSFHGMLPSLPIPLFEYIPAMAGFLYAIPFILQKIAFQKSNRFIATLILPSTYALVDYANQYFNPYGTFGLLGYSQHGNLPILQVASVVGVTGISFIIMWTASIVYWLSLAGKRQSKRIVIGVLLTAMLVIVIGGGLRGSVASDAPTVLTSGIHTVDRNDAEVLEIYNLHEKDLNDFLQKSEERMDELIELTTEEARAGAKIIHHSEGAIVMDVSQKPLYLERLGEVAKEWGVYILTVPYIFTGEDAQNENVLYIIDTSGEVALEHYKYGGNMVENTVLGDGTIHYVDTEYGRISGIICWDKDFPAVVDQVGEKDIDILFIPSADWREISPYHTIVGTLRGVENGASVVTQTVNGLSLITDDRGHVLAKMDHFTTDHWVMRGYVPTESSATLYSLWGKYLWACTIIIVLITFLSLYFSKRGNGEE</sequence>
<evidence type="ECO:0000256" key="7">
    <source>
        <dbReference type="ARBA" id="ARBA00023315"/>
    </source>
</evidence>
<dbReference type="RefSeq" id="WP_059350016.1">
    <property type="nucleotide sequence ID" value="NZ_LDYG01000002.1"/>
</dbReference>
<feature type="transmembrane region" description="Helical" evidence="8">
    <location>
        <begin position="48"/>
        <end position="68"/>
    </location>
</feature>
<reference evidence="10 11" key="1">
    <citation type="journal article" date="2016" name="Front. Microbiol.">
        <title>Microevolution Analysis of Bacillus coahuilensis Unveils Differences in Phosphorus Acquisition Strategies and Their Regulation.</title>
        <authorList>
            <person name="Gomez-Lunar Z."/>
            <person name="Hernandez-Gonzalez I."/>
            <person name="Rodriguez-Torres M.D."/>
            <person name="Souza V."/>
            <person name="Olmedo-Alvarez G."/>
        </authorList>
    </citation>
    <scope>NUCLEOTIDE SEQUENCE [LARGE SCALE GENOMIC DNA]</scope>
    <source>
        <strain evidence="11">p1.1.43</strain>
    </source>
</reference>
<evidence type="ECO:0000256" key="8">
    <source>
        <dbReference type="SAM" id="Phobius"/>
    </source>
</evidence>